<gene>
    <name evidence="3" type="ORF">PoB_001703500</name>
</gene>
<proteinExistence type="predicted"/>
<evidence type="ECO:0000313" key="3">
    <source>
        <dbReference type="EMBL" id="GFN90529.1"/>
    </source>
</evidence>
<evidence type="ECO:0000313" key="4">
    <source>
        <dbReference type="Proteomes" id="UP000735302"/>
    </source>
</evidence>
<dbReference type="InterPro" id="IPR043128">
    <property type="entry name" value="Rev_trsase/Diguanyl_cyclase"/>
</dbReference>
<dbReference type="EMBL" id="BLXT01002056">
    <property type="protein sequence ID" value="GFN90529.1"/>
    <property type="molecule type" value="Genomic_DNA"/>
</dbReference>
<accession>A0AAV3Z504</accession>
<dbReference type="Proteomes" id="UP000735302">
    <property type="component" value="Unassembled WGS sequence"/>
</dbReference>
<dbReference type="SUPFAM" id="SSF56672">
    <property type="entry name" value="DNA/RNA polymerases"/>
    <property type="match status" value="1"/>
</dbReference>
<dbReference type="InterPro" id="IPR051320">
    <property type="entry name" value="Viral_Replic_Matur_Polypro"/>
</dbReference>
<keyword evidence="4" id="KW-1185">Reference proteome</keyword>
<sequence>MGVYAKKSGKPRRTIDHPALSRHATSETHHTQSPFHQARMVPPDTLKTTFDAWNGYHRIALDPKDRHLTTFITPWGRYRYCVCTQGYIVSGDAYTRRFDEVVSDINNKTKVIDDTILWSPSIEDSFLQAAKWLDLCGRNSIILHPSKFFFSKETVNFAGFEITPSTVRPCPQVLEAIKGFPKPDTITDGRSWLGLINQVA</sequence>
<comment type="caution">
    <text evidence="3">The sequence shown here is derived from an EMBL/GenBank/DDBJ whole genome shotgun (WGS) entry which is preliminary data.</text>
</comment>
<dbReference type="InterPro" id="IPR000477">
    <property type="entry name" value="RT_dom"/>
</dbReference>
<dbReference type="Pfam" id="PF00078">
    <property type="entry name" value="RVT_1"/>
    <property type="match status" value="1"/>
</dbReference>
<dbReference type="PANTHER" id="PTHR33064:SF37">
    <property type="entry name" value="RIBONUCLEASE H"/>
    <property type="match status" value="1"/>
</dbReference>
<dbReference type="AlphaFoldDB" id="A0AAV3Z504"/>
<dbReference type="Gene3D" id="3.10.10.10">
    <property type="entry name" value="HIV Type 1 Reverse Transcriptase, subunit A, domain 1"/>
    <property type="match status" value="1"/>
</dbReference>
<organism evidence="3 4">
    <name type="scientific">Plakobranchus ocellatus</name>
    <dbReference type="NCBI Taxonomy" id="259542"/>
    <lineage>
        <taxon>Eukaryota</taxon>
        <taxon>Metazoa</taxon>
        <taxon>Spiralia</taxon>
        <taxon>Lophotrochozoa</taxon>
        <taxon>Mollusca</taxon>
        <taxon>Gastropoda</taxon>
        <taxon>Heterobranchia</taxon>
        <taxon>Euthyneura</taxon>
        <taxon>Panpulmonata</taxon>
        <taxon>Sacoglossa</taxon>
        <taxon>Placobranchoidea</taxon>
        <taxon>Plakobranchidae</taxon>
        <taxon>Plakobranchus</taxon>
    </lineage>
</organism>
<evidence type="ECO:0000259" key="2">
    <source>
        <dbReference type="Pfam" id="PF00078"/>
    </source>
</evidence>
<reference evidence="3 4" key="1">
    <citation type="journal article" date="2021" name="Elife">
        <title>Chloroplast acquisition without the gene transfer in kleptoplastic sea slugs, Plakobranchus ocellatus.</title>
        <authorList>
            <person name="Maeda T."/>
            <person name="Takahashi S."/>
            <person name="Yoshida T."/>
            <person name="Shimamura S."/>
            <person name="Takaki Y."/>
            <person name="Nagai Y."/>
            <person name="Toyoda A."/>
            <person name="Suzuki Y."/>
            <person name="Arimoto A."/>
            <person name="Ishii H."/>
            <person name="Satoh N."/>
            <person name="Nishiyama T."/>
            <person name="Hasebe M."/>
            <person name="Maruyama T."/>
            <person name="Minagawa J."/>
            <person name="Obokata J."/>
            <person name="Shigenobu S."/>
        </authorList>
    </citation>
    <scope>NUCLEOTIDE SEQUENCE [LARGE SCALE GENOMIC DNA]</scope>
</reference>
<evidence type="ECO:0000256" key="1">
    <source>
        <dbReference type="SAM" id="MobiDB-lite"/>
    </source>
</evidence>
<feature type="region of interest" description="Disordered" evidence="1">
    <location>
        <begin position="1"/>
        <end position="36"/>
    </location>
</feature>
<protein>
    <submittedName>
        <fullName evidence="3">Enzymatic polyprotein</fullName>
    </submittedName>
</protein>
<feature type="domain" description="Reverse transcriptase" evidence="2">
    <location>
        <begin position="26"/>
        <end position="162"/>
    </location>
</feature>
<name>A0AAV3Z504_9GAST</name>
<dbReference type="Gene3D" id="3.30.70.270">
    <property type="match status" value="1"/>
</dbReference>
<dbReference type="PANTHER" id="PTHR33064">
    <property type="entry name" value="POL PROTEIN"/>
    <property type="match status" value="1"/>
</dbReference>
<dbReference type="InterPro" id="IPR043502">
    <property type="entry name" value="DNA/RNA_pol_sf"/>
</dbReference>